<dbReference type="AlphaFoldDB" id="E2BSC8"/>
<gene>
    <name evidence="1" type="ORF">EAI_09450</name>
</gene>
<dbReference type="Proteomes" id="UP000008237">
    <property type="component" value="Unassembled WGS sequence"/>
</dbReference>
<feature type="non-terminal residue" evidence="1">
    <location>
        <position position="97"/>
    </location>
</feature>
<evidence type="ECO:0000313" key="1">
    <source>
        <dbReference type="EMBL" id="EFN81404.1"/>
    </source>
</evidence>
<sequence length="97" mass="11314">MIYHIVEFDDGLQVVPSEWLTDNNKKCLWPSYTNQIKINQAISKRISPSCDWPLYKVNRLFGSCETYDKAIEKLKLTEHISDIDDIDGNSNLKKSRH</sequence>
<reference evidence="1 2" key="1">
    <citation type="journal article" date="2010" name="Science">
        <title>Genomic comparison of the ants Camponotus floridanus and Harpegnathos saltator.</title>
        <authorList>
            <person name="Bonasio R."/>
            <person name="Zhang G."/>
            <person name="Ye C."/>
            <person name="Mutti N.S."/>
            <person name="Fang X."/>
            <person name="Qin N."/>
            <person name="Donahue G."/>
            <person name="Yang P."/>
            <person name="Li Q."/>
            <person name="Li C."/>
            <person name="Zhang P."/>
            <person name="Huang Z."/>
            <person name="Berger S.L."/>
            <person name="Reinberg D."/>
            <person name="Wang J."/>
            <person name="Liebig J."/>
        </authorList>
    </citation>
    <scope>NUCLEOTIDE SEQUENCE [LARGE SCALE GENOMIC DNA]</scope>
    <source>
        <strain evidence="1 2">R22 G/1</strain>
    </source>
</reference>
<name>E2BSC8_HARSA</name>
<dbReference type="InParanoid" id="E2BSC8"/>
<accession>E2BSC8</accession>
<evidence type="ECO:0000313" key="2">
    <source>
        <dbReference type="Proteomes" id="UP000008237"/>
    </source>
</evidence>
<organism evidence="2">
    <name type="scientific">Harpegnathos saltator</name>
    <name type="common">Jerdon's jumping ant</name>
    <dbReference type="NCBI Taxonomy" id="610380"/>
    <lineage>
        <taxon>Eukaryota</taxon>
        <taxon>Metazoa</taxon>
        <taxon>Ecdysozoa</taxon>
        <taxon>Arthropoda</taxon>
        <taxon>Hexapoda</taxon>
        <taxon>Insecta</taxon>
        <taxon>Pterygota</taxon>
        <taxon>Neoptera</taxon>
        <taxon>Endopterygota</taxon>
        <taxon>Hymenoptera</taxon>
        <taxon>Apocrita</taxon>
        <taxon>Aculeata</taxon>
        <taxon>Formicoidea</taxon>
        <taxon>Formicidae</taxon>
        <taxon>Ponerinae</taxon>
        <taxon>Ponerini</taxon>
        <taxon>Harpegnathos</taxon>
    </lineage>
</organism>
<dbReference type="EMBL" id="GL450189">
    <property type="protein sequence ID" value="EFN81404.1"/>
    <property type="molecule type" value="Genomic_DNA"/>
</dbReference>
<dbReference type="OMA" id="AIMKRIF"/>
<proteinExistence type="predicted"/>
<protein>
    <submittedName>
        <fullName evidence="1">Uncharacterized protein</fullName>
    </submittedName>
</protein>
<dbReference type="OrthoDB" id="7547577at2759"/>
<keyword evidence="2" id="KW-1185">Reference proteome</keyword>